<dbReference type="Proteomes" id="UP001212997">
    <property type="component" value="Unassembled WGS sequence"/>
</dbReference>
<dbReference type="AlphaFoldDB" id="A0AAD5YM90"/>
<evidence type="ECO:0000313" key="3">
    <source>
        <dbReference type="Proteomes" id="UP001212997"/>
    </source>
</evidence>
<keyword evidence="3" id="KW-1185">Reference proteome</keyword>
<comment type="caution">
    <text evidence="2">The sequence shown here is derived from an EMBL/GenBank/DDBJ whole genome shotgun (WGS) entry which is preliminary data.</text>
</comment>
<reference evidence="2" key="1">
    <citation type="submission" date="2022-07" db="EMBL/GenBank/DDBJ databases">
        <title>Genome Sequence of Physisporinus lineatus.</title>
        <authorList>
            <person name="Buettner E."/>
        </authorList>
    </citation>
    <scope>NUCLEOTIDE SEQUENCE</scope>
    <source>
        <strain evidence="2">VT162</strain>
    </source>
</reference>
<gene>
    <name evidence="2" type="ORF">NLI96_g2155</name>
</gene>
<name>A0AAD5YM90_9APHY</name>
<dbReference type="EMBL" id="JANAWD010000046">
    <property type="protein sequence ID" value="KAJ3489379.1"/>
    <property type="molecule type" value="Genomic_DNA"/>
</dbReference>
<sequence length="178" mass="19996">MQHGTENSQADFWESFAHQNDIGDEARSKMRMFRRALPRRDPRQRGCREADEISPAIKKTRHYEFLSENSVARRLSDILDLDEYSPMGMEGSRIGTWFPSERPKAQVESEILQEEKAPFGKITDMDVPKLHCSAEDFGSKRADPLPQGPSFCLNGTTSDPNLVPNPSSAGDLAAELTI</sequence>
<proteinExistence type="predicted"/>
<evidence type="ECO:0000256" key="1">
    <source>
        <dbReference type="SAM" id="MobiDB-lite"/>
    </source>
</evidence>
<feature type="region of interest" description="Disordered" evidence="1">
    <location>
        <begin position="138"/>
        <end position="178"/>
    </location>
</feature>
<feature type="compositionally biased region" description="Polar residues" evidence="1">
    <location>
        <begin position="153"/>
        <end position="168"/>
    </location>
</feature>
<protein>
    <submittedName>
        <fullName evidence="2">Uncharacterized protein</fullName>
    </submittedName>
</protein>
<accession>A0AAD5YM90</accession>
<evidence type="ECO:0000313" key="2">
    <source>
        <dbReference type="EMBL" id="KAJ3489379.1"/>
    </source>
</evidence>
<organism evidence="2 3">
    <name type="scientific">Meripilus lineatus</name>
    <dbReference type="NCBI Taxonomy" id="2056292"/>
    <lineage>
        <taxon>Eukaryota</taxon>
        <taxon>Fungi</taxon>
        <taxon>Dikarya</taxon>
        <taxon>Basidiomycota</taxon>
        <taxon>Agaricomycotina</taxon>
        <taxon>Agaricomycetes</taxon>
        <taxon>Polyporales</taxon>
        <taxon>Meripilaceae</taxon>
        <taxon>Meripilus</taxon>
    </lineage>
</organism>